<dbReference type="AlphaFoldDB" id="A0A5S4X1L2"/>
<name>A0A5S4X1L2_9BRAD</name>
<organism evidence="1 2">
    <name type="scientific">Bradyrhizobium cytisi</name>
    <dbReference type="NCBI Taxonomy" id="515489"/>
    <lineage>
        <taxon>Bacteria</taxon>
        <taxon>Pseudomonadati</taxon>
        <taxon>Pseudomonadota</taxon>
        <taxon>Alphaproteobacteria</taxon>
        <taxon>Hyphomicrobiales</taxon>
        <taxon>Nitrobacteraceae</taxon>
        <taxon>Bradyrhizobium</taxon>
    </lineage>
</organism>
<dbReference type="OrthoDB" id="9796281at2"/>
<reference evidence="1 2" key="1">
    <citation type="submission" date="2019-08" db="EMBL/GenBank/DDBJ databases">
        <title>Bradyrhizobium hipponensis sp. nov., a rhizobium isolated from a Lupinus angustifolius root nodule in Tunisia.</title>
        <authorList>
            <person name="Off K."/>
            <person name="Rejili M."/>
            <person name="Mars M."/>
            <person name="Brachmann A."/>
            <person name="Marin M."/>
        </authorList>
    </citation>
    <scope>NUCLEOTIDE SEQUENCE [LARGE SCALE GENOMIC DNA]</scope>
    <source>
        <strain evidence="1 2">CTAW11</strain>
    </source>
</reference>
<dbReference type="InterPro" id="IPR014942">
    <property type="entry name" value="AbiEii"/>
</dbReference>
<accession>A0A5S4X1L2</accession>
<proteinExistence type="predicted"/>
<dbReference type="Proteomes" id="UP000324853">
    <property type="component" value="Unassembled WGS sequence"/>
</dbReference>
<dbReference type="Pfam" id="PF08843">
    <property type="entry name" value="AbiEii"/>
    <property type="match status" value="1"/>
</dbReference>
<comment type="caution">
    <text evidence="1">The sequence shown here is derived from an EMBL/GenBank/DDBJ whole genome shotgun (WGS) entry which is preliminary data.</text>
</comment>
<sequence length="243" mass="27163">MDAPAFAELSVRFRPRNSSHSLVTWPRSFSASSASTMHQEVLTNEGAALFPVLARFPAFYLAGGTALALQMGHRVSIDFDLFRGEPIPPSLFTRVERAFPFPAIPLVNNSDELTVSVNGVKLTFLHYPFPVLDPFEIFDGLPLLSVREIAATKAYTIGRRGSYKDYVDLYYVLSEGRTTLAEIIANAETKFGDAFNARLFLEQLVYLGDVHDTEIQFLKPVVTPRKLLAFFEDRIRDAAPDLI</sequence>
<gene>
    <name evidence="1" type="ORF">FXB38_07465</name>
</gene>
<dbReference type="EMBL" id="VSSR01000013">
    <property type="protein sequence ID" value="TYL86311.1"/>
    <property type="molecule type" value="Genomic_DNA"/>
</dbReference>
<protein>
    <submittedName>
        <fullName evidence="1">Nucleotidyl transferase AbiEii/AbiGii toxin family protein</fullName>
    </submittedName>
</protein>
<keyword evidence="1" id="KW-0808">Transferase</keyword>
<keyword evidence="2" id="KW-1185">Reference proteome</keyword>
<dbReference type="GO" id="GO:0016740">
    <property type="term" value="F:transferase activity"/>
    <property type="evidence" value="ECO:0007669"/>
    <property type="project" value="UniProtKB-KW"/>
</dbReference>
<evidence type="ECO:0000313" key="1">
    <source>
        <dbReference type="EMBL" id="TYL86311.1"/>
    </source>
</evidence>
<evidence type="ECO:0000313" key="2">
    <source>
        <dbReference type="Proteomes" id="UP000324853"/>
    </source>
</evidence>